<feature type="compositionally biased region" description="Polar residues" evidence="1">
    <location>
        <begin position="173"/>
        <end position="192"/>
    </location>
</feature>
<evidence type="ECO:0000256" key="1">
    <source>
        <dbReference type="SAM" id="MobiDB-lite"/>
    </source>
</evidence>
<dbReference type="EMBL" id="KV418254">
    <property type="protein sequence ID" value="KZP02888.1"/>
    <property type="molecule type" value="Genomic_DNA"/>
</dbReference>
<proteinExistence type="predicted"/>
<evidence type="ECO:0000313" key="2">
    <source>
        <dbReference type="EMBL" id="KZP02888.1"/>
    </source>
</evidence>
<feature type="region of interest" description="Disordered" evidence="1">
    <location>
        <begin position="23"/>
        <end position="122"/>
    </location>
</feature>
<feature type="compositionally biased region" description="Polar residues" evidence="1">
    <location>
        <begin position="85"/>
        <end position="102"/>
    </location>
</feature>
<keyword evidence="3" id="KW-1185">Reference proteome</keyword>
<evidence type="ECO:0000313" key="3">
    <source>
        <dbReference type="Proteomes" id="UP000076532"/>
    </source>
</evidence>
<dbReference type="Proteomes" id="UP000076532">
    <property type="component" value="Unassembled WGS sequence"/>
</dbReference>
<feature type="compositionally biased region" description="Basic residues" evidence="1">
    <location>
        <begin position="69"/>
        <end position="79"/>
    </location>
</feature>
<accession>A0A167TFI2</accession>
<feature type="region of interest" description="Disordered" evidence="1">
    <location>
        <begin position="164"/>
        <end position="192"/>
    </location>
</feature>
<gene>
    <name evidence="2" type="ORF">FIBSPDRAFT_1055588</name>
</gene>
<organism evidence="2 3">
    <name type="scientific">Athelia psychrophila</name>
    <dbReference type="NCBI Taxonomy" id="1759441"/>
    <lineage>
        <taxon>Eukaryota</taxon>
        <taxon>Fungi</taxon>
        <taxon>Dikarya</taxon>
        <taxon>Basidiomycota</taxon>
        <taxon>Agaricomycotina</taxon>
        <taxon>Agaricomycetes</taxon>
        <taxon>Agaricomycetidae</taxon>
        <taxon>Atheliales</taxon>
        <taxon>Atheliaceae</taxon>
        <taxon>Athelia</taxon>
    </lineage>
</organism>
<sequence>MVRSAARVDAIVVAMTSSRPRNDFARSVASTPHSARAPTHRVRLAHPPSSTRTRTTRRNTVPSHACTQPRRHPRSHQAAHAHTYWASTTTSTVSRTPNPYTSRRTRTFSWAPAPGAGRRPTATTLTCLRPRTFDGGVRLEDAPVIVPSQVAFYRSSSSHAHLSRSHLSVHQCHPTSKMGTTANSEAAQTRHT</sequence>
<feature type="compositionally biased region" description="Low complexity" evidence="1">
    <location>
        <begin position="111"/>
        <end position="122"/>
    </location>
</feature>
<dbReference type="AlphaFoldDB" id="A0A167TFI2"/>
<name>A0A167TFI2_9AGAM</name>
<reference evidence="2 3" key="1">
    <citation type="journal article" date="2016" name="Mol. Biol. Evol.">
        <title>Comparative Genomics of Early-Diverging Mushroom-Forming Fungi Provides Insights into the Origins of Lignocellulose Decay Capabilities.</title>
        <authorList>
            <person name="Nagy L.G."/>
            <person name="Riley R."/>
            <person name="Tritt A."/>
            <person name="Adam C."/>
            <person name="Daum C."/>
            <person name="Floudas D."/>
            <person name="Sun H."/>
            <person name="Yadav J.S."/>
            <person name="Pangilinan J."/>
            <person name="Larsson K.H."/>
            <person name="Matsuura K."/>
            <person name="Barry K."/>
            <person name="Labutti K."/>
            <person name="Kuo R."/>
            <person name="Ohm R.A."/>
            <person name="Bhattacharya S.S."/>
            <person name="Shirouzu T."/>
            <person name="Yoshinaga Y."/>
            <person name="Martin F.M."/>
            <person name="Grigoriev I.V."/>
            <person name="Hibbett D.S."/>
        </authorList>
    </citation>
    <scope>NUCLEOTIDE SEQUENCE [LARGE SCALE GENOMIC DNA]</scope>
    <source>
        <strain evidence="2 3">CBS 109695</strain>
    </source>
</reference>
<protein>
    <submittedName>
        <fullName evidence="2">Uncharacterized protein</fullName>
    </submittedName>
</protein>